<proteinExistence type="evidence at protein level"/>
<keyword evidence="2 3" id="KW-0002">3D-structure</keyword>
<dbReference type="PDB" id="5GMS">
    <property type="method" value="X-ray"/>
    <property type="resolution" value="1.70 A"/>
    <property type="chains" value="A/B=1-297"/>
</dbReference>
<evidence type="ECO:0000313" key="1">
    <source>
        <dbReference type="EMBL" id="AKF17659.1"/>
    </source>
</evidence>
<accession>A0ACD6B8T2</accession>
<evidence type="ECO:0007829" key="2">
    <source>
        <dbReference type="PDB" id="5GMR"/>
    </source>
</evidence>
<reference evidence="2 3" key="3">
    <citation type="journal article" date="2017" name="Appl. Environ. Microbiol.">
        <title>Structural and Mechanistic Insights into the Improvement of the Halotolerance of a Marine Microbial Esterase by Increasing Intra- and Interdomain Hydrophobic Interactions.</title>
        <authorList>
            <person name="Li P.Y."/>
            <person name="Zhang Y."/>
            <person name="Xie B.B."/>
            <person name="Zhang Y.Q."/>
            <person name="Hao J."/>
            <person name="Wang Y."/>
            <person name="Wang P."/>
            <person name="Li C.Y."/>
            <person name="Qin Q.L."/>
            <person name="Zhang X.Y."/>
            <person name="Su H.N."/>
            <person name="Shi M."/>
            <person name="Zhang Y.Z."/>
            <person name="Chen X.L."/>
        </authorList>
    </citation>
    <scope>X-RAY CRYSTALLOGRAPHY (1.70 ANGSTROMS) OF 1-297</scope>
</reference>
<evidence type="ECO:0007829" key="3">
    <source>
        <dbReference type="PDB" id="5GMS"/>
    </source>
</evidence>
<sequence length="297" mass="32095">MAKSPELDRVIGMIRERAATPRKTTDDDRRLYETMLGSMPLDDDIQTERLGVNGVPAEWIYAPGARDDQVFLYLHGGGYVIGSMRTHRVMLSHIARAAGCRVLGLDYRLAPETPFPAPVEDTVAAYRWLLAHGYDPSRIALGGDSAGGGLVVAALVALRYIGEPLPAAGVCLSPWIDMEATGESFTTNATMDPSVNKERVMSIAALYLGGKNPQAPLASPLYADLQGLPPLLVQVGGIETLLDDARALTTRAKAAGVDADLEVWDDMPHVWQHFAPILPEGKQAIARIGEFLRKQIG</sequence>
<organism evidence="1">
    <name type="scientific">uncultured bacterium</name>
    <dbReference type="NCBI Taxonomy" id="77133"/>
    <lineage>
        <taxon>Bacteria</taxon>
        <taxon>environmental samples</taxon>
    </lineage>
</organism>
<reference evidence="1" key="2">
    <citation type="submission" date="2015-01" db="EMBL/GenBank/DDBJ databases">
        <authorList>
            <person name="Li P."/>
            <person name="Chen X."/>
            <person name="Zhang Y."/>
        </authorList>
    </citation>
    <scope>NUCLEOTIDE SEQUENCE</scope>
</reference>
<reference evidence="1" key="1">
    <citation type="journal article" date="2015" name="J. Biol. Chem.">
        <title>Interdomain hydrophobic interactions modulate the thermostability of microbial esterases from the hormone-sensitive lipase family.</title>
        <authorList>
            <person name="Li P.Y."/>
            <person name="Chen X.L."/>
            <person name="Ji P."/>
            <person name="Li C.Y."/>
            <person name="Wang P."/>
            <person name="Zhang Y."/>
            <person name="Xie B.B."/>
            <person name="Qin Q.L."/>
            <person name="Su H.N."/>
            <person name="Zhou B.C."/>
            <person name="Zhang Y.Z."/>
            <person name="Zhang X.Y."/>
        </authorList>
    </citation>
    <scope>NUCLEOTIDE SEQUENCE</scope>
</reference>
<name>A0ACD6B8T2_9BACT</name>
<protein>
    <submittedName>
        <fullName evidence="1">Esterase</fullName>
    </submittedName>
</protein>
<accession>A0A0F6WGE1</accession>
<dbReference type="PDB" id="5GMR">
    <property type="method" value="X-ray"/>
    <property type="resolution" value="1.80 A"/>
    <property type="chains" value="A/B/C/D=1-297"/>
</dbReference>
<dbReference type="EMBL" id="KP696774">
    <property type="protein sequence ID" value="AKF17659.1"/>
    <property type="molecule type" value="Genomic_DNA"/>
</dbReference>